<gene>
    <name evidence="1" type="ORF">JMN32_03555</name>
</gene>
<keyword evidence="2" id="KW-1185">Reference proteome</keyword>
<dbReference type="EMBL" id="JAEUGD010000007">
    <property type="protein sequence ID" value="MBL6445367.1"/>
    <property type="molecule type" value="Genomic_DNA"/>
</dbReference>
<dbReference type="Proteomes" id="UP000614216">
    <property type="component" value="Unassembled WGS sequence"/>
</dbReference>
<proteinExistence type="predicted"/>
<evidence type="ECO:0000313" key="1">
    <source>
        <dbReference type="EMBL" id="MBL6445367.1"/>
    </source>
</evidence>
<accession>A0A937KB05</accession>
<dbReference type="AlphaFoldDB" id="A0A937KB05"/>
<dbReference type="RefSeq" id="WP_202854916.1">
    <property type="nucleotide sequence ID" value="NZ_JAEUGD010000007.1"/>
</dbReference>
<comment type="caution">
    <text evidence="1">The sequence shown here is derived from an EMBL/GenBank/DDBJ whole genome shotgun (WGS) entry which is preliminary data.</text>
</comment>
<evidence type="ECO:0000313" key="2">
    <source>
        <dbReference type="Proteomes" id="UP000614216"/>
    </source>
</evidence>
<protein>
    <submittedName>
        <fullName evidence="1">Uncharacterized protein</fullName>
    </submittedName>
</protein>
<organism evidence="1 2">
    <name type="scientific">Fulvivirga marina</name>
    <dbReference type="NCBI Taxonomy" id="2494733"/>
    <lineage>
        <taxon>Bacteria</taxon>
        <taxon>Pseudomonadati</taxon>
        <taxon>Bacteroidota</taxon>
        <taxon>Cytophagia</taxon>
        <taxon>Cytophagales</taxon>
        <taxon>Fulvivirgaceae</taxon>
        <taxon>Fulvivirga</taxon>
    </lineage>
</organism>
<reference evidence="1" key="1">
    <citation type="submission" date="2021-01" db="EMBL/GenBank/DDBJ databases">
        <title>Fulvivirga kasyanovii gen. nov., sp nov., a novel member of the phylum Bacteroidetes isolated from seawater in a mussel farm.</title>
        <authorList>
            <person name="Zhao L.-H."/>
            <person name="Wang Z.-J."/>
        </authorList>
    </citation>
    <scope>NUCLEOTIDE SEQUENCE</scope>
    <source>
        <strain evidence="1">29W222</strain>
    </source>
</reference>
<sequence>MISLSTPLKQGLTVIELIELVQSSTGDISNPLGYVLVPASKLSDASKAALDTINYCEEHGFIEIKYTGKKCYEFSVTEKGLSFLQRQPRDGK</sequence>
<name>A0A937KB05_9BACT</name>